<gene>
    <name evidence="1" type="ORF">RF55_25108</name>
</gene>
<organism evidence="1 2">
    <name type="scientific">Lasius niger</name>
    <name type="common">Black garden ant</name>
    <dbReference type="NCBI Taxonomy" id="67767"/>
    <lineage>
        <taxon>Eukaryota</taxon>
        <taxon>Metazoa</taxon>
        <taxon>Ecdysozoa</taxon>
        <taxon>Arthropoda</taxon>
        <taxon>Hexapoda</taxon>
        <taxon>Insecta</taxon>
        <taxon>Pterygota</taxon>
        <taxon>Neoptera</taxon>
        <taxon>Endopterygota</taxon>
        <taxon>Hymenoptera</taxon>
        <taxon>Apocrita</taxon>
        <taxon>Aculeata</taxon>
        <taxon>Formicoidea</taxon>
        <taxon>Formicidae</taxon>
        <taxon>Formicinae</taxon>
        <taxon>Lasius</taxon>
        <taxon>Lasius</taxon>
    </lineage>
</organism>
<protein>
    <submittedName>
        <fullName evidence="1">Aspartate-semialdehyde dehydrogenase</fullName>
    </submittedName>
</protein>
<keyword evidence="2" id="KW-1185">Reference proteome</keyword>
<evidence type="ECO:0000313" key="2">
    <source>
        <dbReference type="Proteomes" id="UP000036403"/>
    </source>
</evidence>
<dbReference type="EMBL" id="LBMM01031295">
    <property type="protein sequence ID" value="KMQ81821.1"/>
    <property type="molecule type" value="Genomic_DNA"/>
</dbReference>
<evidence type="ECO:0000313" key="1">
    <source>
        <dbReference type="EMBL" id="KMQ81821.1"/>
    </source>
</evidence>
<sequence length="95" mass="10969">MQLQESRFEVFSCLVNLQWPVSENLPEITVDVHTHDLYDLDEDDEMDRLVDCPVSLLARDAIEQVEEQYQIKVYMVRTSEPEGRTGGRATTLDPV</sequence>
<dbReference type="PaxDb" id="67767-A0A0J7JVD2"/>
<name>A0A0J7JVD2_LASNI</name>
<dbReference type="Proteomes" id="UP000036403">
    <property type="component" value="Unassembled WGS sequence"/>
</dbReference>
<proteinExistence type="predicted"/>
<comment type="caution">
    <text evidence="1">The sequence shown here is derived from an EMBL/GenBank/DDBJ whole genome shotgun (WGS) entry which is preliminary data.</text>
</comment>
<reference evidence="1 2" key="1">
    <citation type="submission" date="2015-04" db="EMBL/GenBank/DDBJ databases">
        <title>Lasius niger genome sequencing.</title>
        <authorList>
            <person name="Konorov E.A."/>
            <person name="Nikitin M.A."/>
            <person name="Kirill M.V."/>
            <person name="Chang P."/>
        </authorList>
    </citation>
    <scope>NUCLEOTIDE SEQUENCE [LARGE SCALE GENOMIC DNA]</scope>
    <source>
        <tissue evidence="1">Whole</tissue>
    </source>
</reference>
<dbReference type="AlphaFoldDB" id="A0A0J7JVD2"/>
<accession>A0A0J7JVD2</accession>